<dbReference type="Pfam" id="PF01381">
    <property type="entry name" value="HTH_3"/>
    <property type="match status" value="1"/>
</dbReference>
<evidence type="ECO:0000256" key="2">
    <source>
        <dbReference type="ARBA" id="ARBA00023125"/>
    </source>
</evidence>
<dbReference type="InterPro" id="IPR015927">
    <property type="entry name" value="Peptidase_S24_S26A/B/C"/>
</dbReference>
<dbReference type="CDD" id="cd06529">
    <property type="entry name" value="S24_LexA-like"/>
    <property type="match status" value="1"/>
</dbReference>
<gene>
    <name evidence="5" type="ORF">HGMM_F07F09C08</name>
</gene>
<feature type="domain" description="HTH cro/C1-type" evidence="4">
    <location>
        <begin position="10"/>
        <end position="64"/>
    </location>
</feature>
<reference evidence="5" key="2">
    <citation type="journal article" date="2012" name="PLoS ONE">
        <title>A Deeply Branching Thermophilic Bacterium with an Ancient Acetyl-CoA Pathway Dominates a Subsurface Ecosystem.</title>
        <authorList>
            <person name="Takami H."/>
            <person name="Noguchi H."/>
            <person name="Takaki Y."/>
            <person name="Uchiyama I."/>
            <person name="Toyoda A."/>
            <person name="Nishi S."/>
            <person name="Chee G.-J."/>
            <person name="Arai W."/>
            <person name="Nunoura T."/>
            <person name="Itoh T."/>
            <person name="Hattori M."/>
            <person name="Takai K."/>
        </authorList>
    </citation>
    <scope>NUCLEOTIDE SEQUENCE</scope>
</reference>
<dbReference type="Gene3D" id="2.10.109.10">
    <property type="entry name" value="Umud Fragment, subunit A"/>
    <property type="match status" value="1"/>
</dbReference>
<dbReference type="SMART" id="SM00530">
    <property type="entry name" value="HTH_XRE"/>
    <property type="match status" value="1"/>
</dbReference>
<dbReference type="CDD" id="cd00093">
    <property type="entry name" value="HTH_XRE"/>
    <property type="match status" value="1"/>
</dbReference>
<accession>H5SBU7</accession>
<dbReference type="InterPro" id="IPR039418">
    <property type="entry name" value="LexA-like"/>
</dbReference>
<proteinExistence type="predicted"/>
<dbReference type="AlphaFoldDB" id="H5SBU7"/>
<evidence type="ECO:0000256" key="1">
    <source>
        <dbReference type="ARBA" id="ARBA00023015"/>
    </source>
</evidence>
<dbReference type="InterPro" id="IPR001387">
    <property type="entry name" value="Cro/C1-type_HTH"/>
</dbReference>
<dbReference type="GO" id="GO:0003677">
    <property type="term" value="F:DNA binding"/>
    <property type="evidence" value="ECO:0007669"/>
    <property type="project" value="UniProtKB-KW"/>
</dbReference>
<evidence type="ECO:0000256" key="3">
    <source>
        <dbReference type="ARBA" id="ARBA00023163"/>
    </source>
</evidence>
<protein>
    <submittedName>
        <fullName evidence="5">Prophage repressor</fullName>
    </submittedName>
</protein>
<dbReference type="PROSITE" id="PS50943">
    <property type="entry name" value="HTH_CROC1"/>
    <property type="match status" value="1"/>
</dbReference>
<keyword evidence="2" id="KW-0238">DNA-binding</keyword>
<dbReference type="Gene3D" id="1.10.260.40">
    <property type="entry name" value="lambda repressor-like DNA-binding domains"/>
    <property type="match status" value="1"/>
</dbReference>
<evidence type="ECO:0000313" key="5">
    <source>
        <dbReference type="EMBL" id="BAL53633.1"/>
    </source>
</evidence>
<name>H5SBU7_9BACT</name>
<dbReference type="InterPro" id="IPR010982">
    <property type="entry name" value="Lambda_DNA-bd_dom_sf"/>
</dbReference>
<dbReference type="EMBL" id="AP011663">
    <property type="protein sequence ID" value="BAL53633.1"/>
    <property type="molecule type" value="Genomic_DNA"/>
</dbReference>
<sequence length="207" mass="23067">MKYSTIGERIRALREALGLSQREFGERIGRTLRGVQNYEYNKTSPDEATLILISRTFGVSLEWLKTGKGEMMLKKEEVIPTELVAVSIITSAGAGGLVFTPDHVLIERSRLKHGKVYGFKVRGDSMHPTVQDGEIVLVEENAELEDGAVVLVACGEENGLKVRRLRHIANEWWLFADNPSYAPEKLEGCKIVGRAVGVYKPAEVREI</sequence>
<dbReference type="Pfam" id="PF00717">
    <property type="entry name" value="Peptidase_S24"/>
    <property type="match status" value="1"/>
</dbReference>
<keyword evidence="3" id="KW-0804">Transcription</keyword>
<organism evidence="5">
    <name type="scientific">uncultured Aquificia bacterium</name>
    <dbReference type="NCBI Taxonomy" id="453415"/>
    <lineage>
        <taxon>Bacteria</taxon>
        <taxon>Pseudomonadati</taxon>
        <taxon>Aquificota</taxon>
        <taxon>Aquificia</taxon>
        <taxon>environmental samples</taxon>
    </lineage>
</organism>
<dbReference type="PANTHER" id="PTHR40661:SF3">
    <property type="entry name" value="FELS-1 PROPHAGE TRANSCRIPTIONAL REGULATOR"/>
    <property type="match status" value="1"/>
</dbReference>
<keyword evidence="1" id="KW-0805">Transcription regulation</keyword>
<reference evidence="5" key="1">
    <citation type="journal article" date="2005" name="Environ. Microbiol.">
        <title>Genetic and functional properties of uncultivated thermophilic crenarchaeotes from a subsurface gold mine as revealed by analysis of genome fragments.</title>
        <authorList>
            <person name="Nunoura T."/>
            <person name="Hirayama H."/>
            <person name="Takami H."/>
            <person name="Oida H."/>
            <person name="Nishi S."/>
            <person name="Shimamura S."/>
            <person name="Suzuki Y."/>
            <person name="Inagaki F."/>
            <person name="Takai K."/>
            <person name="Nealson K.H."/>
            <person name="Horikoshi K."/>
        </authorList>
    </citation>
    <scope>NUCLEOTIDE SEQUENCE</scope>
</reference>
<evidence type="ECO:0000259" key="4">
    <source>
        <dbReference type="PROSITE" id="PS50943"/>
    </source>
</evidence>
<dbReference type="SUPFAM" id="SSF51306">
    <property type="entry name" value="LexA/Signal peptidase"/>
    <property type="match status" value="1"/>
</dbReference>
<dbReference type="SUPFAM" id="SSF47413">
    <property type="entry name" value="lambda repressor-like DNA-binding domains"/>
    <property type="match status" value="1"/>
</dbReference>
<dbReference type="PANTHER" id="PTHR40661">
    <property type="match status" value="1"/>
</dbReference>
<dbReference type="InterPro" id="IPR036286">
    <property type="entry name" value="LexA/Signal_pep-like_sf"/>
</dbReference>